<comment type="caution">
    <text evidence="4">The sequence shown here is derived from an EMBL/GenBank/DDBJ whole genome shotgun (WGS) entry which is preliminary data.</text>
</comment>
<dbReference type="Pfam" id="PF18705">
    <property type="entry name" value="DUF5643"/>
    <property type="match status" value="1"/>
</dbReference>
<keyword evidence="1" id="KW-1133">Transmembrane helix</keyword>
<dbReference type="InterPro" id="IPR025436">
    <property type="entry name" value="DUF4179"/>
</dbReference>
<dbReference type="Gene3D" id="2.60.40.1630">
    <property type="entry name" value="bacillus anthracis domain"/>
    <property type="match status" value="1"/>
</dbReference>
<feature type="domain" description="DUF5643" evidence="3">
    <location>
        <begin position="284"/>
        <end position="400"/>
    </location>
</feature>
<protein>
    <submittedName>
        <fullName evidence="4">DUF4179 domain-containing protein</fullName>
    </submittedName>
</protein>
<sequence length="529" mass="59042">MEVLAAMTCNEIQNLMLDSLEGRLQHGDEKILKDHLENCGKCEAEMIQLQEITAELAVRSQEIDMPEEFMLNVAKRVRLSESERKKKSKASRIGGLAAAVCLTLFVGTAAANGGFTTFKDWWQNFSTAESGQEQQYIQSGLGEKLDLEAESSGVKVRITSVAADDIQTLIYYEVENLKTDDLFKPDYDGIQVLNADEYWGNQDEPSFSPIRSQLNLYSDQKNTFRGKLAVAPMDQPEGTINLKIVQLEKFIEASNRDEGKENTRETLKGEWSFTVPVVKHPSLEYPLSAKTEADGNPIIFEKLVIAPTATMITYRYQNTHSDKILDYIAIDSIETENGLVSSQLFGPGGDISGGGWNTVTASFDSIYGEEPKDIKLHLGALQYSVEEPKSIDLKGKSLPIKAEYKGNRISIDSIEPGKTAQVVLTEELPESRAYEKLQFTIEGKGRTSSAGNSDGYFIDKDGQRYKADEYFMRTDELSEPRLYTTKHTINLKGDGSQEVIPERLEIEGYSYTIFSSKNIKIELDGKAGR</sequence>
<feature type="domain" description="DUF4179" evidence="2">
    <location>
        <begin position="86"/>
        <end position="175"/>
    </location>
</feature>
<dbReference type="EMBL" id="VTER01000001">
    <property type="protein sequence ID" value="TYS51958.1"/>
    <property type="molecule type" value="Genomic_DNA"/>
</dbReference>
<gene>
    <name evidence="4" type="ORF">FZD51_00455</name>
</gene>
<keyword evidence="1" id="KW-0472">Membrane</keyword>
<dbReference type="AlphaFoldDB" id="A0A5D4RQ97"/>
<keyword evidence="1" id="KW-0812">Transmembrane</keyword>
<name>A0A5D4RQ97_9BACI</name>
<evidence type="ECO:0000313" key="5">
    <source>
        <dbReference type="Proteomes" id="UP000322139"/>
    </source>
</evidence>
<evidence type="ECO:0000259" key="2">
    <source>
        <dbReference type="Pfam" id="PF13786"/>
    </source>
</evidence>
<evidence type="ECO:0000256" key="1">
    <source>
        <dbReference type="SAM" id="Phobius"/>
    </source>
</evidence>
<organism evidence="4 5">
    <name type="scientific">Bacillus infantis</name>
    <dbReference type="NCBI Taxonomy" id="324767"/>
    <lineage>
        <taxon>Bacteria</taxon>
        <taxon>Bacillati</taxon>
        <taxon>Bacillota</taxon>
        <taxon>Bacilli</taxon>
        <taxon>Bacillales</taxon>
        <taxon>Bacillaceae</taxon>
        <taxon>Bacillus</taxon>
    </lineage>
</organism>
<dbReference type="Pfam" id="PF13786">
    <property type="entry name" value="DUF4179"/>
    <property type="match status" value="1"/>
</dbReference>
<accession>A0A5D4RQ97</accession>
<reference evidence="4 5" key="1">
    <citation type="submission" date="2019-08" db="EMBL/GenBank/DDBJ databases">
        <title>Bacillus genomes from the desert of Cuatro Cienegas, Coahuila.</title>
        <authorList>
            <person name="Olmedo-Alvarez G."/>
        </authorList>
    </citation>
    <scope>NUCLEOTIDE SEQUENCE [LARGE SCALE GENOMIC DNA]</scope>
    <source>
        <strain evidence="4 5">CH446_14T</strain>
    </source>
</reference>
<proteinExistence type="predicted"/>
<dbReference type="InterPro" id="IPR040680">
    <property type="entry name" value="DUF5643"/>
</dbReference>
<evidence type="ECO:0000313" key="4">
    <source>
        <dbReference type="EMBL" id="TYS51958.1"/>
    </source>
</evidence>
<feature type="transmembrane region" description="Helical" evidence="1">
    <location>
        <begin position="93"/>
        <end position="115"/>
    </location>
</feature>
<evidence type="ECO:0000259" key="3">
    <source>
        <dbReference type="Pfam" id="PF18705"/>
    </source>
</evidence>
<dbReference type="Proteomes" id="UP000322139">
    <property type="component" value="Unassembled WGS sequence"/>
</dbReference>